<gene>
    <name evidence="4" type="ORF">CLV67_109287</name>
</gene>
<evidence type="ECO:0000313" key="5">
    <source>
        <dbReference type="Proteomes" id="UP000239415"/>
    </source>
</evidence>
<dbReference type="InterPro" id="IPR011330">
    <property type="entry name" value="Glyco_hydro/deAcase_b/a-brl"/>
</dbReference>
<dbReference type="OrthoDB" id="9763050at2"/>
<feature type="domain" description="NodB homology" evidence="3">
    <location>
        <begin position="45"/>
        <end position="221"/>
    </location>
</feature>
<dbReference type="Gene3D" id="3.20.20.370">
    <property type="entry name" value="Glycoside hydrolase/deacetylase"/>
    <property type="match status" value="1"/>
</dbReference>
<keyword evidence="5" id="KW-1185">Reference proteome</keyword>
<sequence length="221" mass="24857">MSDDVINICFHGIGTPQRELELGEDRYWISEELYHAVLDEIRTWPSVRISFDDSNTSDLEIGLPGLLERGLTADFFVLAGRFGKPGSLDQADVRKLHAAGMTIGTHGMWHRPWRGMDAETSTDELVTAREQITEAVGVPVDRAALPLGRYDRELLTKMRRLGYHRVFTSDRRRANSGSWLQPRYSLRTDDTVDGLRAEALVGPGALTRLKLEAVGVVKRLR</sequence>
<evidence type="ECO:0000256" key="1">
    <source>
        <dbReference type="ARBA" id="ARBA00004613"/>
    </source>
</evidence>
<proteinExistence type="predicted"/>
<evidence type="ECO:0000259" key="3">
    <source>
        <dbReference type="PROSITE" id="PS51677"/>
    </source>
</evidence>
<dbReference type="CDD" id="cd10918">
    <property type="entry name" value="CE4_NodB_like_5s_6s"/>
    <property type="match status" value="1"/>
</dbReference>
<accession>A0A2T0KA52</accession>
<dbReference type="RefSeq" id="WP_106321896.1">
    <property type="nucleotide sequence ID" value="NZ_BOMO01000082.1"/>
</dbReference>
<organism evidence="4 5">
    <name type="scientific">Actinoplanes italicus</name>
    <dbReference type="NCBI Taxonomy" id="113567"/>
    <lineage>
        <taxon>Bacteria</taxon>
        <taxon>Bacillati</taxon>
        <taxon>Actinomycetota</taxon>
        <taxon>Actinomycetes</taxon>
        <taxon>Micromonosporales</taxon>
        <taxon>Micromonosporaceae</taxon>
        <taxon>Actinoplanes</taxon>
    </lineage>
</organism>
<reference evidence="4 5" key="1">
    <citation type="submission" date="2018-03" db="EMBL/GenBank/DDBJ databases">
        <title>Genomic Encyclopedia of Archaeal and Bacterial Type Strains, Phase II (KMG-II): from individual species to whole genera.</title>
        <authorList>
            <person name="Goeker M."/>
        </authorList>
    </citation>
    <scope>NUCLEOTIDE SEQUENCE [LARGE SCALE GENOMIC DNA]</scope>
    <source>
        <strain evidence="4 5">DSM 43146</strain>
    </source>
</reference>
<dbReference type="InterPro" id="IPR002509">
    <property type="entry name" value="NODB_dom"/>
</dbReference>
<dbReference type="PANTHER" id="PTHR34216:SF3">
    <property type="entry name" value="POLY-BETA-1,6-N-ACETYL-D-GLUCOSAMINE N-DEACETYLASE"/>
    <property type="match status" value="1"/>
</dbReference>
<dbReference type="PANTHER" id="PTHR34216">
    <property type="match status" value="1"/>
</dbReference>
<dbReference type="EMBL" id="PVMZ01000009">
    <property type="protein sequence ID" value="PRX20022.1"/>
    <property type="molecule type" value="Genomic_DNA"/>
</dbReference>
<evidence type="ECO:0000313" key="4">
    <source>
        <dbReference type="EMBL" id="PRX20022.1"/>
    </source>
</evidence>
<dbReference type="AlphaFoldDB" id="A0A2T0KA52"/>
<dbReference type="GO" id="GO:0005975">
    <property type="term" value="P:carbohydrate metabolic process"/>
    <property type="evidence" value="ECO:0007669"/>
    <property type="project" value="InterPro"/>
</dbReference>
<evidence type="ECO:0000256" key="2">
    <source>
        <dbReference type="ARBA" id="ARBA00022729"/>
    </source>
</evidence>
<dbReference type="Pfam" id="PF01522">
    <property type="entry name" value="Polysacc_deac_1"/>
    <property type="match status" value="1"/>
</dbReference>
<dbReference type="SUPFAM" id="SSF88713">
    <property type="entry name" value="Glycoside hydrolase/deacetylase"/>
    <property type="match status" value="1"/>
</dbReference>
<dbReference type="PROSITE" id="PS51677">
    <property type="entry name" value="NODB"/>
    <property type="match status" value="1"/>
</dbReference>
<name>A0A2T0KA52_9ACTN</name>
<dbReference type="GO" id="GO:0005576">
    <property type="term" value="C:extracellular region"/>
    <property type="evidence" value="ECO:0007669"/>
    <property type="project" value="UniProtKB-SubCell"/>
</dbReference>
<dbReference type="GO" id="GO:0016810">
    <property type="term" value="F:hydrolase activity, acting on carbon-nitrogen (but not peptide) bonds"/>
    <property type="evidence" value="ECO:0007669"/>
    <property type="project" value="InterPro"/>
</dbReference>
<comment type="subcellular location">
    <subcellularLocation>
        <location evidence="1">Secreted</location>
    </subcellularLocation>
</comment>
<protein>
    <submittedName>
        <fullName evidence="4">Polysaccharide deacetylase</fullName>
    </submittedName>
</protein>
<keyword evidence="2" id="KW-0732">Signal</keyword>
<comment type="caution">
    <text evidence="4">The sequence shown here is derived from an EMBL/GenBank/DDBJ whole genome shotgun (WGS) entry which is preliminary data.</text>
</comment>
<dbReference type="InterPro" id="IPR051398">
    <property type="entry name" value="Polysacch_Deacetylase"/>
</dbReference>
<dbReference type="Proteomes" id="UP000239415">
    <property type="component" value="Unassembled WGS sequence"/>
</dbReference>